<keyword evidence="3" id="KW-1185">Reference proteome</keyword>
<feature type="region of interest" description="Disordered" evidence="1">
    <location>
        <begin position="438"/>
        <end position="468"/>
    </location>
</feature>
<dbReference type="GO" id="GO:0034501">
    <property type="term" value="P:protein localization to kinetochore"/>
    <property type="evidence" value="ECO:0007669"/>
    <property type="project" value="InterPro"/>
</dbReference>
<dbReference type="Proteomes" id="UP001346869">
    <property type="component" value="Unassembled WGS sequence"/>
</dbReference>
<sequence length="608" mass="66402">MEFPDPDRNEGGSGLSKRRISSILKAPRRSIICPDPQQPENVVECPKSVENRKSRRVSFAPANGVLLFSDEEKNGSAARCPFQELIPTSAPATQNRVQLAGTEDGKQQIWGMETLLNAPLHAFQQREEVNFDGDLVEKTIMFSNDAYMDMTRCHTINIASDADLLEDIPLQSYDVLPSRGDKTVMFSAHDASMDLTSSQTVKIASVPVSLPTSTSLNSRVEKRNTSSAMPLLDSGLENFMACLSKTSGPSFNPVTTRTMPAAGASSEKENRSMAQMRAIYVDEENRVPTSAVKLNTSRKIGDFFYGSEISPQDDLSMDMTEAQTGRILGPTDDDDDPFQCLFPTQEMYSQHDRRAPQKAGRTKQQPISKTSASFNPKDMISVRNRSIQASHQRHEVVLDNKDDCRDKTIRFSAGDKLMDMGQTVNSASGSLANRKQNMERFPPCGKIDSASSMDERKRENNGVPGAPANGVDLGITFLSSLSKVRTPSDNPAIARAVPSSAASFRETVNTNSALSQRRSNVGKENQSQITSRSFGESLNGGTICAENDGITGPACSDVPFQFLYPTQDMYTNSESVKKQELTSGAKKSKVLGSSNLTGMETTTLSPFT</sequence>
<feature type="region of interest" description="Disordered" evidence="1">
    <location>
        <begin position="251"/>
        <end position="270"/>
    </location>
</feature>
<feature type="compositionally biased region" description="Polar residues" evidence="1">
    <location>
        <begin position="362"/>
        <end position="374"/>
    </location>
</feature>
<feature type="compositionally biased region" description="Basic and acidic residues" evidence="1">
    <location>
        <begin position="1"/>
        <end position="10"/>
    </location>
</feature>
<dbReference type="Pfam" id="PF19221">
    <property type="entry name" value="MELT"/>
    <property type="match status" value="3"/>
</dbReference>
<comment type="caution">
    <text evidence="2">The sequence shown here is derived from an EMBL/GenBank/DDBJ whole genome shotgun (WGS) entry which is preliminary data.</text>
</comment>
<dbReference type="GO" id="GO:0008608">
    <property type="term" value="P:attachment of spindle microtubules to kinetochore"/>
    <property type="evidence" value="ECO:0007669"/>
    <property type="project" value="InterPro"/>
</dbReference>
<name>A0AAN7WV85_ELEMC</name>
<reference evidence="2 3" key="2">
    <citation type="journal article" date="2023" name="Mol. Biol. Evol.">
        <title>Genomics of Secondarily Temperate Adaptation in the Only Non-Antarctic Icefish.</title>
        <authorList>
            <person name="Rivera-Colon A.G."/>
            <person name="Rayamajhi N."/>
            <person name="Minhas B.F."/>
            <person name="Madrigal G."/>
            <person name="Bilyk K.T."/>
            <person name="Yoon V."/>
            <person name="Hune M."/>
            <person name="Gregory S."/>
            <person name="Cheng C.H.C."/>
            <person name="Catchen J.M."/>
        </authorList>
    </citation>
    <scope>NUCLEOTIDE SEQUENCE [LARGE SCALE GENOMIC DNA]</scope>
    <source>
        <strain evidence="2">JMC-PN-2008</strain>
    </source>
</reference>
<dbReference type="GO" id="GO:0051301">
    <property type="term" value="P:cell division"/>
    <property type="evidence" value="ECO:0007669"/>
    <property type="project" value="InterPro"/>
</dbReference>
<dbReference type="PANTHER" id="PTHR16520:SF3">
    <property type="entry name" value="KINETOCHORE SCAFFOLD 1"/>
    <property type="match status" value="1"/>
</dbReference>
<evidence type="ECO:0000313" key="3">
    <source>
        <dbReference type="Proteomes" id="UP001346869"/>
    </source>
</evidence>
<dbReference type="PANTHER" id="PTHR16520">
    <property type="entry name" value="KINETOCHORE SCAFFOLD 1"/>
    <property type="match status" value="1"/>
</dbReference>
<feature type="region of interest" description="Disordered" evidence="1">
    <location>
        <begin position="348"/>
        <end position="374"/>
    </location>
</feature>
<dbReference type="GO" id="GO:0005634">
    <property type="term" value="C:nucleus"/>
    <property type="evidence" value="ECO:0007669"/>
    <property type="project" value="TreeGrafter"/>
</dbReference>
<organism evidence="2 3">
    <name type="scientific">Eleginops maclovinus</name>
    <name type="common">Patagonian blennie</name>
    <name type="synonym">Eleginus maclovinus</name>
    <dbReference type="NCBI Taxonomy" id="56733"/>
    <lineage>
        <taxon>Eukaryota</taxon>
        <taxon>Metazoa</taxon>
        <taxon>Chordata</taxon>
        <taxon>Craniata</taxon>
        <taxon>Vertebrata</taxon>
        <taxon>Euteleostomi</taxon>
        <taxon>Actinopterygii</taxon>
        <taxon>Neopterygii</taxon>
        <taxon>Teleostei</taxon>
        <taxon>Neoteleostei</taxon>
        <taxon>Acanthomorphata</taxon>
        <taxon>Eupercaria</taxon>
        <taxon>Perciformes</taxon>
        <taxon>Notothenioidei</taxon>
        <taxon>Eleginopidae</taxon>
        <taxon>Eleginops</taxon>
    </lineage>
</organism>
<protein>
    <submittedName>
        <fullName evidence="2">Uncharacterized protein</fullName>
    </submittedName>
</protein>
<feature type="region of interest" description="Disordered" evidence="1">
    <location>
        <begin position="508"/>
        <end position="540"/>
    </location>
</feature>
<dbReference type="InterPro" id="IPR037388">
    <property type="entry name" value="Blinkin"/>
</dbReference>
<evidence type="ECO:0000313" key="2">
    <source>
        <dbReference type="EMBL" id="KAK5852706.1"/>
    </source>
</evidence>
<proteinExistence type="predicted"/>
<feature type="region of interest" description="Disordered" evidence="1">
    <location>
        <begin position="1"/>
        <end position="20"/>
    </location>
</feature>
<dbReference type="InterPro" id="IPR043651">
    <property type="entry name" value="KNL1_MELT_rpt"/>
</dbReference>
<gene>
    <name evidence="2" type="ORF">PBY51_006554</name>
</gene>
<dbReference type="AlphaFoldDB" id="A0AAN7WV85"/>
<evidence type="ECO:0000256" key="1">
    <source>
        <dbReference type="SAM" id="MobiDB-lite"/>
    </source>
</evidence>
<reference evidence="2 3" key="1">
    <citation type="journal article" date="2023" name="Genes (Basel)">
        <title>Chromosome-Level Genome Assembly and Circadian Gene Repertoire of the Patagonia Blennie Eleginops maclovinus-The Closest Ancestral Proxy of Antarctic Cryonotothenioids.</title>
        <authorList>
            <person name="Cheng C.C."/>
            <person name="Rivera-Colon A.G."/>
            <person name="Minhas B.F."/>
            <person name="Wilson L."/>
            <person name="Rayamajhi N."/>
            <person name="Vargas-Chacoff L."/>
            <person name="Catchen J.M."/>
        </authorList>
    </citation>
    <scope>NUCLEOTIDE SEQUENCE [LARGE SCALE GENOMIC DNA]</scope>
    <source>
        <strain evidence="2">JMC-PN-2008</strain>
    </source>
</reference>
<accession>A0AAN7WV85</accession>
<dbReference type="EMBL" id="JAUZQC010000020">
    <property type="protein sequence ID" value="KAK5852706.1"/>
    <property type="molecule type" value="Genomic_DNA"/>
</dbReference>